<sequence>MTVPFVAFALLLVLLLAALVFTRASPAGIANALRLAGPVVLGLAGLVMLFTGRAGLGGMLLSGAAAWLGSNQLRGNTKRAGGQRSTVRSAALEMELDHDTGALEGAVLVGRYEGRRLADMSLEELLALRAELDGDGESLQLLETYLDSRFPVWRESADAHESGRHRGARSAGRMTKEEAYEVLGLKAGAPAAEIRKAHRRLMQRLHPDMGGSSFLAARINEARDVLLSDHE</sequence>
<dbReference type="RefSeq" id="WP_260902723.1">
    <property type="nucleotide sequence ID" value="NZ_JAOCZP010000003.1"/>
</dbReference>
<accession>A0ABT2LNL4</accession>
<dbReference type="PRINTS" id="PR00625">
    <property type="entry name" value="JDOMAIN"/>
</dbReference>
<dbReference type="SUPFAM" id="SSF46565">
    <property type="entry name" value="Chaperone J-domain"/>
    <property type="match status" value="1"/>
</dbReference>
<keyword evidence="2 6" id="KW-0812">Transmembrane</keyword>
<evidence type="ECO:0000259" key="7">
    <source>
        <dbReference type="PROSITE" id="PS50076"/>
    </source>
</evidence>
<dbReference type="PROSITE" id="PS50076">
    <property type="entry name" value="DNAJ_2"/>
    <property type="match status" value="1"/>
</dbReference>
<organism evidence="8 9">
    <name type="scientific">Chelativorans salis</name>
    <dbReference type="NCBI Taxonomy" id="2978478"/>
    <lineage>
        <taxon>Bacteria</taxon>
        <taxon>Pseudomonadati</taxon>
        <taxon>Pseudomonadota</taxon>
        <taxon>Alphaproteobacteria</taxon>
        <taxon>Hyphomicrobiales</taxon>
        <taxon>Phyllobacteriaceae</taxon>
        <taxon>Chelativorans</taxon>
    </lineage>
</organism>
<dbReference type="CDD" id="cd06257">
    <property type="entry name" value="DnaJ"/>
    <property type="match status" value="1"/>
</dbReference>
<comment type="similarity">
    <text evidence="5">Belongs to the TIM14 family.</text>
</comment>
<keyword evidence="9" id="KW-1185">Reference proteome</keyword>
<dbReference type="PANTHER" id="PTHR12763:SF28">
    <property type="entry name" value="GEO10507P1-RELATED"/>
    <property type="match status" value="1"/>
</dbReference>
<dbReference type="SMART" id="SM00271">
    <property type="entry name" value="DnaJ"/>
    <property type="match status" value="1"/>
</dbReference>
<evidence type="ECO:0000256" key="1">
    <source>
        <dbReference type="ARBA" id="ARBA00004167"/>
    </source>
</evidence>
<comment type="caution">
    <text evidence="8">The sequence shown here is derived from an EMBL/GenBank/DDBJ whole genome shotgun (WGS) entry which is preliminary data.</text>
</comment>
<dbReference type="InterPro" id="IPR001623">
    <property type="entry name" value="DnaJ_domain"/>
</dbReference>
<dbReference type="Gene3D" id="1.10.287.110">
    <property type="entry name" value="DnaJ domain"/>
    <property type="match status" value="1"/>
</dbReference>
<evidence type="ECO:0000313" key="9">
    <source>
        <dbReference type="Proteomes" id="UP001320831"/>
    </source>
</evidence>
<dbReference type="InterPro" id="IPR036869">
    <property type="entry name" value="J_dom_sf"/>
</dbReference>
<dbReference type="Pfam" id="PF00226">
    <property type="entry name" value="DnaJ"/>
    <property type="match status" value="1"/>
</dbReference>
<feature type="transmembrane region" description="Helical" evidence="6">
    <location>
        <begin position="42"/>
        <end position="69"/>
    </location>
</feature>
<protein>
    <submittedName>
        <fullName evidence="8">DnaJ domain-containing protein</fullName>
    </submittedName>
</protein>
<reference evidence="8 9" key="1">
    <citation type="submission" date="2022-09" db="EMBL/GenBank/DDBJ databases">
        <title>Chelativorans salina sp. nov., a novel slightly halophilic bacterium isolated from a saline lake sediment enrichment.</title>
        <authorList>
            <person name="Gao L."/>
            <person name="Fang B.-Z."/>
            <person name="Li W.-J."/>
        </authorList>
    </citation>
    <scope>NUCLEOTIDE SEQUENCE [LARGE SCALE GENOMIC DNA]</scope>
    <source>
        <strain evidence="8 9">EGI FJ00035</strain>
    </source>
</reference>
<evidence type="ECO:0000256" key="6">
    <source>
        <dbReference type="SAM" id="Phobius"/>
    </source>
</evidence>
<evidence type="ECO:0000256" key="3">
    <source>
        <dbReference type="ARBA" id="ARBA00022989"/>
    </source>
</evidence>
<dbReference type="PANTHER" id="PTHR12763">
    <property type="match status" value="1"/>
</dbReference>
<keyword evidence="4 6" id="KW-0472">Membrane</keyword>
<name>A0ABT2LNL4_9HYPH</name>
<gene>
    <name evidence="8" type="ORF">N5A92_11510</name>
</gene>
<evidence type="ECO:0000256" key="5">
    <source>
        <dbReference type="ARBA" id="ARBA00038105"/>
    </source>
</evidence>
<evidence type="ECO:0000313" key="8">
    <source>
        <dbReference type="EMBL" id="MCT7375659.1"/>
    </source>
</evidence>
<feature type="domain" description="J" evidence="7">
    <location>
        <begin position="178"/>
        <end position="231"/>
    </location>
</feature>
<keyword evidence="3 6" id="KW-1133">Transmembrane helix</keyword>
<dbReference type="Proteomes" id="UP001320831">
    <property type="component" value="Unassembled WGS sequence"/>
</dbReference>
<evidence type="ECO:0000256" key="2">
    <source>
        <dbReference type="ARBA" id="ARBA00022692"/>
    </source>
</evidence>
<dbReference type="EMBL" id="JAOCZP010000003">
    <property type="protein sequence ID" value="MCT7375659.1"/>
    <property type="molecule type" value="Genomic_DNA"/>
</dbReference>
<proteinExistence type="inferred from homology"/>
<comment type="subcellular location">
    <subcellularLocation>
        <location evidence="1">Membrane</location>
        <topology evidence="1">Single-pass membrane protein</topology>
    </subcellularLocation>
</comment>
<evidence type="ECO:0000256" key="4">
    <source>
        <dbReference type="ARBA" id="ARBA00023136"/>
    </source>
</evidence>